<evidence type="ECO:0008006" key="4">
    <source>
        <dbReference type="Google" id="ProtNLM"/>
    </source>
</evidence>
<reference evidence="2" key="1">
    <citation type="journal article" date="2020" name="Stud. Mycol.">
        <title>101 Dothideomycetes genomes: a test case for predicting lifestyles and emergence of pathogens.</title>
        <authorList>
            <person name="Haridas S."/>
            <person name="Albert R."/>
            <person name="Binder M."/>
            <person name="Bloem J."/>
            <person name="Labutti K."/>
            <person name="Salamov A."/>
            <person name="Andreopoulos B."/>
            <person name="Baker S."/>
            <person name="Barry K."/>
            <person name="Bills G."/>
            <person name="Bluhm B."/>
            <person name="Cannon C."/>
            <person name="Castanera R."/>
            <person name="Culley D."/>
            <person name="Daum C."/>
            <person name="Ezra D."/>
            <person name="Gonzalez J."/>
            <person name="Henrissat B."/>
            <person name="Kuo A."/>
            <person name="Liang C."/>
            <person name="Lipzen A."/>
            <person name="Lutzoni F."/>
            <person name="Magnuson J."/>
            <person name="Mondo S."/>
            <person name="Nolan M."/>
            <person name="Ohm R."/>
            <person name="Pangilinan J."/>
            <person name="Park H.-J."/>
            <person name="Ramirez L."/>
            <person name="Alfaro M."/>
            <person name="Sun H."/>
            <person name="Tritt A."/>
            <person name="Yoshinaga Y."/>
            <person name="Zwiers L.-H."/>
            <person name="Turgeon B."/>
            <person name="Goodwin S."/>
            <person name="Spatafora J."/>
            <person name="Crous P."/>
            <person name="Grigoriev I."/>
        </authorList>
    </citation>
    <scope>NUCLEOTIDE SEQUENCE</scope>
    <source>
        <strain evidence="2">CBS 269.34</strain>
    </source>
</reference>
<accession>A0A6A6QJ90</accession>
<keyword evidence="3" id="KW-1185">Reference proteome</keyword>
<proteinExistence type="predicted"/>
<evidence type="ECO:0000313" key="2">
    <source>
        <dbReference type="EMBL" id="KAF2492498.1"/>
    </source>
</evidence>
<dbReference type="Proteomes" id="UP000799750">
    <property type="component" value="Unassembled WGS sequence"/>
</dbReference>
<feature type="chain" id="PRO_5025630434" description="F-box domain-containing protein" evidence="1">
    <location>
        <begin position="16"/>
        <end position="337"/>
    </location>
</feature>
<dbReference type="PANTHER" id="PTHR42085">
    <property type="entry name" value="F-BOX DOMAIN-CONTAINING PROTEIN"/>
    <property type="match status" value="1"/>
</dbReference>
<dbReference type="PANTHER" id="PTHR42085:SF1">
    <property type="entry name" value="F-BOX DOMAIN-CONTAINING PROTEIN"/>
    <property type="match status" value="1"/>
</dbReference>
<dbReference type="OrthoDB" id="3880115at2759"/>
<feature type="signal peptide" evidence="1">
    <location>
        <begin position="1"/>
        <end position="15"/>
    </location>
</feature>
<organism evidence="2 3">
    <name type="scientific">Lophium mytilinum</name>
    <dbReference type="NCBI Taxonomy" id="390894"/>
    <lineage>
        <taxon>Eukaryota</taxon>
        <taxon>Fungi</taxon>
        <taxon>Dikarya</taxon>
        <taxon>Ascomycota</taxon>
        <taxon>Pezizomycotina</taxon>
        <taxon>Dothideomycetes</taxon>
        <taxon>Pleosporomycetidae</taxon>
        <taxon>Mytilinidiales</taxon>
        <taxon>Mytilinidiaceae</taxon>
        <taxon>Lophium</taxon>
    </lineage>
</organism>
<sequence>MSFLWLALFLSPVIAIVVSLTIDLITDVLWKEIVRTLPERIDFAILKMPGIWIPDDMVDFREYEATAYSPLFRLPRELRDMIYAHVLTVRRRLHYNEFKNQMSIHHINYVPLDLSINSVCRALRDETQDLALKLNCLSFGAYFFDRGLASSMSRFCLFMKRLSPSQRTMVRRVKVCDVMSFRHTDFHELSRGFNGAYGVPGILETCHELADIRVNIIVALSDYAYTGDGDDGEHLGGFRNFAKNVITLRNRGLLGDYECNNKVVVGNECVNLVFDEPSELDRLEYAEKVENEEEGCPNYKWWSENKPLIGLMNGKRWSPNKYGAYERYVEVLHYDPI</sequence>
<protein>
    <recommendedName>
        <fullName evidence="4">F-box domain-containing protein</fullName>
    </recommendedName>
</protein>
<name>A0A6A6QJ90_9PEZI</name>
<dbReference type="AlphaFoldDB" id="A0A6A6QJ90"/>
<keyword evidence="1" id="KW-0732">Signal</keyword>
<evidence type="ECO:0000256" key="1">
    <source>
        <dbReference type="SAM" id="SignalP"/>
    </source>
</evidence>
<dbReference type="EMBL" id="MU004194">
    <property type="protein sequence ID" value="KAF2492498.1"/>
    <property type="molecule type" value="Genomic_DNA"/>
</dbReference>
<gene>
    <name evidence="2" type="ORF">BU16DRAFT_542388</name>
</gene>
<dbReference type="InterPro" id="IPR038883">
    <property type="entry name" value="AN11006-like"/>
</dbReference>
<evidence type="ECO:0000313" key="3">
    <source>
        <dbReference type="Proteomes" id="UP000799750"/>
    </source>
</evidence>